<dbReference type="eggNOG" id="ENOG502Z9UU">
    <property type="taxonomic scope" value="Bacteria"/>
</dbReference>
<proteinExistence type="predicted"/>
<dbReference type="HOGENOM" id="CLU_065986_0_0_11"/>
<dbReference type="AlphaFoldDB" id="U5W317"/>
<evidence type="ECO:0000313" key="1">
    <source>
        <dbReference type="EMBL" id="AGZ42321.1"/>
    </source>
</evidence>
<evidence type="ECO:0000313" key="2">
    <source>
        <dbReference type="Proteomes" id="UP000017746"/>
    </source>
</evidence>
<gene>
    <name evidence="1" type="ORF">AFR_20245</name>
</gene>
<reference evidence="1 2" key="1">
    <citation type="journal article" date="2014" name="J. Biotechnol.">
        <title>Complete genome sequence of the actinobacterium Actinoplanes friuliensis HAG 010964, producer of the lipopeptide antibiotic friulimycin.</title>
        <authorList>
            <person name="Ruckert C."/>
            <person name="Szczepanowski R."/>
            <person name="Albersmeier A."/>
            <person name="Goesmann A."/>
            <person name="Fischer N."/>
            <person name="Steinkamper A."/>
            <person name="Puhler A."/>
            <person name="Biener R."/>
            <person name="Schwartz D."/>
            <person name="Kalinowski J."/>
        </authorList>
    </citation>
    <scope>NUCLEOTIDE SEQUENCE [LARGE SCALE GENOMIC DNA]</scope>
    <source>
        <strain evidence="1 2">DSM 7358</strain>
    </source>
</reference>
<dbReference type="STRING" id="1246995.AFR_20245"/>
<sequence>MDALEITCDESGYEGEKLIGTTTDVFAHAGVRLGAEAARACLTELRDRIRSPATQYKATHLLREKHRPVLVWLLGPSSPLFRRAHVYLIDKVYYVLGKLTDVLVADPAGAGLSGDGPARRLSAELFAGRPGHDYLVAANNLLRGKDRHDVQGPVETFYRLAGELGGRSRAEAFRVRLRDDPALSVLDPLIPAVVRAVGRWGADGTPVSILHDRQTTLPEERVARIRRLLAAPLRLEGLRLAAAEDEPRIQLADILAGTVRKIAQDQLHGAGDTELVTLIRPYLDPYSIWGDRRSWALLSARA</sequence>
<organism evidence="1 2">
    <name type="scientific">Actinoplanes friuliensis DSM 7358</name>
    <dbReference type="NCBI Taxonomy" id="1246995"/>
    <lineage>
        <taxon>Bacteria</taxon>
        <taxon>Bacillati</taxon>
        <taxon>Actinomycetota</taxon>
        <taxon>Actinomycetes</taxon>
        <taxon>Micromonosporales</taxon>
        <taxon>Micromonosporaceae</taxon>
        <taxon>Actinoplanes</taxon>
    </lineage>
</organism>
<dbReference type="RefSeq" id="WP_023362693.1">
    <property type="nucleotide sequence ID" value="NC_022657.1"/>
</dbReference>
<name>U5W317_9ACTN</name>
<accession>U5W317</accession>
<protein>
    <recommendedName>
        <fullName evidence="3">NAD-dependent protein deacetylase of SIR2 family</fullName>
    </recommendedName>
</protein>
<evidence type="ECO:0008006" key="3">
    <source>
        <dbReference type="Google" id="ProtNLM"/>
    </source>
</evidence>
<dbReference type="KEGG" id="afs:AFR_20245"/>
<dbReference type="Proteomes" id="UP000017746">
    <property type="component" value="Chromosome"/>
</dbReference>
<dbReference type="PATRIC" id="fig|1246995.3.peg.4105"/>
<keyword evidence="2" id="KW-1185">Reference proteome</keyword>
<dbReference type="EMBL" id="CP006272">
    <property type="protein sequence ID" value="AGZ42321.1"/>
    <property type="molecule type" value="Genomic_DNA"/>
</dbReference>